<dbReference type="InterPro" id="IPR027410">
    <property type="entry name" value="TCP-1-like_intermed_sf"/>
</dbReference>
<comment type="similarity">
    <text evidence="1">Belongs to the chaperonin (HSP60) family.</text>
</comment>
<evidence type="ECO:0000256" key="1">
    <source>
        <dbReference type="ARBA" id="ARBA00006607"/>
    </source>
</evidence>
<evidence type="ECO:0000256" key="2">
    <source>
        <dbReference type="ARBA" id="ARBA00023186"/>
    </source>
</evidence>
<name>A0ABZ3EYY9_9FIRM</name>
<accession>A0ABZ3EYY9</accession>
<keyword evidence="2" id="KW-0143">Chaperone</keyword>
<dbReference type="RefSeq" id="WP_342759054.1">
    <property type="nucleotide sequence ID" value="NZ_CP146256.1"/>
</dbReference>
<sequence length="468" mass="50984">MIREILYEETGRKKLAEGMRKLCSILNCDGGILLNGSYIMSASSVARQIEGEDLYINQGIRLASEGITEINARIGCGTKEAAAMLLIQLTACEQMAAAGINPVYLAQEIKKAAGRMADKAEKTAIRDSIHLEEELLKIAGEEELVEMVLQAMEAGEVVIKDSMQVKTRMDIIKGMTVGGRLLAGMPATLKRAHVLVTNRSISSFSDLLPLLEKLGSCPLFLVADEIEGEALTLLKTNIANRRIAVWAVKAPGIGKRKADMLADLAVLTGTKVYGEYDLLARGELSPEMLGLAESIEVRAGYSVVEGRTSEISAGRIAGIRKVIEDPKTNFYDQQVLRERIAWLSGQVPVIYAGGETTVEVKAKKLRLEYAVAYAQSVKKYGMMPEGFADSISVKTAGEKIVLEGIRKSLDNKVVSAELFVFLLRKITSITALWLTTGAVMVSTGYDREDRELMRGGVDVERLRAGDGY</sequence>
<dbReference type="PRINTS" id="PR00298">
    <property type="entry name" value="CHAPERONIN60"/>
</dbReference>
<evidence type="ECO:0000313" key="3">
    <source>
        <dbReference type="EMBL" id="XAH75488.1"/>
    </source>
</evidence>
<proteinExistence type="inferred from homology"/>
<organism evidence="3 4">
    <name type="scientific">Kineothrix sedimenti</name>
    <dbReference type="NCBI Taxonomy" id="3123317"/>
    <lineage>
        <taxon>Bacteria</taxon>
        <taxon>Bacillati</taxon>
        <taxon>Bacillota</taxon>
        <taxon>Clostridia</taxon>
        <taxon>Lachnospirales</taxon>
        <taxon>Lachnospiraceae</taxon>
        <taxon>Kineothrix</taxon>
    </lineage>
</organism>
<gene>
    <name evidence="3" type="ORF">V6984_06940</name>
</gene>
<keyword evidence="4" id="KW-1185">Reference proteome</keyword>
<reference evidence="3 4" key="1">
    <citation type="submission" date="2024-02" db="EMBL/GenBank/DDBJ databases">
        <title>Bacterial strain from lacustrine sediment.</title>
        <authorList>
            <person name="Petit C."/>
            <person name="Fadhlaoui K."/>
        </authorList>
    </citation>
    <scope>NUCLEOTIDE SEQUENCE [LARGE SCALE GENOMIC DNA]</scope>
    <source>
        <strain evidence="3 4">IPX-CK</strain>
    </source>
</reference>
<dbReference type="PANTHER" id="PTHR45633">
    <property type="entry name" value="60 KDA HEAT SHOCK PROTEIN, MITOCHONDRIAL"/>
    <property type="match status" value="1"/>
</dbReference>
<evidence type="ECO:0008006" key="5">
    <source>
        <dbReference type="Google" id="ProtNLM"/>
    </source>
</evidence>
<dbReference type="InterPro" id="IPR001844">
    <property type="entry name" value="Cpn60/GroEL"/>
</dbReference>
<dbReference type="Gene3D" id="1.10.560.10">
    <property type="entry name" value="GroEL-like equatorial domain"/>
    <property type="match status" value="1"/>
</dbReference>
<dbReference type="InterPro" id="IPR027413">
    <property type="entry name" value="GROEL-like_equatorial_sf"/>
</dbReference>
<dbReference type="SUPFAM" id="SSF52029">
    <property type="entry name" value="GroEL apical domain-like"/>
    <property type="match status" value="1"/>
</dbReference>
<evidence type="ECO:0000313" key="4">
    <source>
        <dbReference type="Proteomes" id="UP001451571"/>
    </source>
</evidence>
<dbReference type="EMBL" id="CP146256">
    <property type="protein sequence ID" value="XAH75488.1"/>
    <property type="molecule type" value="Genomic_DNA"/>
</dbReference>
<dbReference type="Proteomes" id="UP001451571">
    <property type="component" value="Chromosome"/>
</dbReference>
<dbReference type="InterPro" id="IPR027409">
    <property type="entry name" value="GroEL-like_apical_dom_sf"/>
</dbReference>
<protein>
    <recommendedName>
        <fullName evidence="5">60 kDa chaperonin</fullName>
    </recommendedName>
</protein>
<dbReference type="Gene3D" id="3.30.260.10">
    <property type="entry name" value="TCP-1-like chaperonin intermediate domain"/>
    <property type="match status" value="1"/>
</dbReference>
<dbReference type="SUPFAM" id="SSF48592">
    <property type="entry name" value="GroEL equatorial domain-like"/>
    <property type="match status" value="1"/>
</dbReference>
<dbReference type="Gene3D" id="3.50.7.10">
    <property type="entry name" value="GroEL"/>
    <property type="match status" value="1"/>
</dbReference>